<evidence type="ECO:0000256" key="1">
    <source>
        <dbReference type="SAM" id="MobiDB-lite"/>
    </source>
</evidence>
<name>A0A915KE68_ROMCU</name>
<organism evidence="2 3">
    <name type="scientific">Romanomermis culicivorax</name>
    <name type="common">Nematode worm</name>
    <dbReference type="NCBI Taxonomy" id="13658"/>
    <lineage>
        <taxon>Eukaryota</taxon>
        <taxon>Metazoa</taxon>
        <taxon>Ecdysozoa</taxon>
        <taxon>Nematoda</taxon>
        <taxon>Enoplea</taxon>
        <taxon>Dorylaimia</taxon>
        <taxon>Mermithida</taxon>
        <taxon>Mermithoidea</taxon>
        <taxon>Mermithidae</taxon>
        <taxon>Romanomermis</taxon>
    </lineage>
</organism>
<accession>A0A915KE68</accession>
<protein>
    <submittedName>
        <fullName evidence="3">Uncharacterized protein</fullName>
    </submittedName>
</protein>
<proteinExistence type="predicted"/>
<evidence type="ECO:0000313" key="3">
    <source>
        <dbReference type="WBParaSite" id="nRc.2.0.1.t36680-RA"/>
    </source>
</evidence>
<dbReference type="WBParaSite" id="nRc.2.0.1.t36680-RA">
    <property type="protein sequence ID" value="nRc.2.0.1.t36680-RA"/>
    <property type="gene ID" value="nRc.2.0.1.g36680"/>
</dbReference>
<keyword evidence="2" id="KW-1185">Reference proteome</keyword>
<reference evidence="3" key="1">
    <citation type="submission" date="2022-11" db="UniProtKB">
        <authorList>
            <consortium name="WormBaseParasite"/>
        </authorList>
    </citation>
    <scope>IDENTIFICATION</scope>
</reference>
<sequence>MSVSVLEDRQDPDDELTQDNPSMTALFNCFKIMEIAFLEPATINEMTVNFSLCFVCKKVRDYLELGIILLIATRPRSLRKLRLPKL</sequence>
<dbReference type="Proteomes" id="UP000887565">
    <property type="component" value="Unplaced"/>
</dbReference>
<evidence type="ECO:0000313" key="2">
    <source>
        <dbReference type="Proteomes" id="UP000887565"/>
    </source>
</evidence>
<feature type="region of interest" description="Disordered" evidence="1">
    <location>
        <begin position="1"/>
        <end position="21"/>
    </location>
</feature>
<dbReference type="AlphaFoldDB" id="A0A915KE68"/>